<dbReference type="AlphaFoldDB" id="A0A916NK02"/>
<protein>
    <recommendedName>
        <fullName evidence="4">Glycosyltransferase</fullName>
    </recommendedName>
</protein>
<dbReference type="RefSeq" id="WP_218093416.1">
    <property type="nucleotide sequence ID" value="NZ_CAJVAS010000016.1"/>
</dbReference>
<evidence type="ECO:0000313" key="3">
    <source>
        <dbReference type="Proteomes" id="UP000693672"/>
    </source>
</evidence>
<accession>A0A916NK02</accession>
<reference evidence="2" key="1">
    <citation type="submission" date="2021-06" db="EMBL/GenBank/DDBJ databases">
        <authorList>
            <person name="Criscuolo A."/>
        </authorList>
    </citation>
    <scope>NUCLEOTIDE SEQUENCE</scope>
    <source>
        <strain evidence="2">CIP111600</strain>
    </source>
</reference>
<dbReference type="Proteomes" id="UP000693672">
    <property type="component" value="Unassembled WGS sequence"/>
</dbReference>
<feature type="region of interest" description="Disordered" evidence="1">
    <location>
        <begin position="33"/>
        <end position="63"/>
    </location>
</feature>
<evidence type="ECO:0008006" key="4">
    <source>
        <dbReference type="Google" id="ProtNLM"/>
    </source>
</evidence>
<organism evidence="2 3">
    <name type="scientific">Paenibacillus solanacearum</name>
    <dbReference type="NCBI Taxonomy" id="2048548"/>
    <lineage>
        <taxon>Bacteria</taxon>
        <taxon>Bacillati</taxon>
        <taxon>Bacillota</taxon>
        <taxon>Bacilli</taxon>
        <taxon>Bacillales</taxon>
        <taxon>Paenibacillaceae</taxon>
        <taxon>Paenibacillus</taxon>
    </lineage>
</organism>
<sequence>MEKPLISVIIPMYNRPDSLAELPESLSRRTYGQAPELHGGLGAFEPADSIRASGQGGQRRQLT</sequence>
<dbReference type="EMBL" id="CAJVAS010000016">
    <property type="protein sequence ID" value="CAG7635569.1"/>
    <property type="molecule type" value="Genomic_DNA"/>
</dbReference>
<evidence type="ECO:0000313" key="2">
    <source>
        <dbReference type="EMBL" id="CAG7635569.1"/>
    </source>
</evidence>
<evidence type="ECO:0000256" key="1">
    <source>
        <dbReference type="SAM" id="MobiDB-lite"/>
    </source>
</evidence>
<name>A0A916NK02_9BACL</name>
<proteinExistence type="predicted"/>
<gene>
    <name evidence="2" type="ORF">PAESOLCIP111_03678</name>
</gene>
<keyword evidence="3" id="KW-1185">Reference proteome</keyword>
<comment type="caution">
    <text evidence="2">The sequence shown here is derived from an EMBL/GenBank/DDBJ whole genome shotgun (WGS) entry which is preliminary data.</text>
</comment>